<accession>A0A3M7QPE0</accession>
<dbReference type="EMBL" id="REGN01005460">
    <property type="protein sequence ID" value="RNA13266.1"/>
    <property type="molecule type" value="Genomic_DNA"/>
</dbReference>
<comment type="caution">
    <text evidence="1">The sequence shown here is derived from an EMBL/GenBank/DDBJ whole genome shotgun (WGS) entry which is preliminary data.</text>
</comment>
<gene>
    <name evidence="1" type="ORF">BpHYR1_036368</name>
</gene>
<name>A0A3M7QPE0_BRAPC</name>
<keyword evidence="2" id="KW-1185">Reference proteome</keyword>
<dbReference type="AlphaFoldDB" id="A0A3M7QPE0"/>
<organism evidence="1 2">
    <name type="scientific">Brachionus plicatilis</name>
    <name type="common">Marine rotifer</name>
    <name type="synonym">Brachionus muelleri</name>
    <dbReference type="NCBI Taxonomy" id="10195"/>
    <lineage>
        <taxon>Eukaryota</taxon>
        <taxon>Metazoa</taxon>
        <taxon>Spiralia</taxon>
        <taxon>Gnathifera</taxon>
        <taxon>Rotifera</taxon>
        <taxon>Eurotatoria</taxon>
        <taxon>Monogononta</taxon>
        <taxon>Pseudotrocha</taxon>
        <taxon>Ploima</taxon>
        <taxon>Brachionidae</taxon>
        <taxon>Brachionus</taxon>
    </lineage>
</organism>
<protein>
    <submittedName>
        <fullName evidence="1">Uncharacterized protein</fullName>
    </submittedName>
</protein>
<reference evidence="1 2" key="1">
    <citation type="journal article" date="2018" name="Sci. Rep.">
        <title>Genomic signatures of local adaptation to the degree of environmental predictability in rotifers.</title>
        <authorList>
            <person name="Franch-Gras L."/>
            <person name="Hahn C."/>
            <person name="Garcia-Roger E.M."/>
            <person name="Carmona M.J."/>
            <person name="Serra M."/>
            <person name="Gomez A."/>
        </authorList>
    </citation>
    <scope>NUCLEOTIDE SEQUENCE [LARGE SCALE GENOMIC DNA]</scope>
    <source>
        <strain evidence="1">HYR1</strain>
    </source>
</reference>
<sequence length="106" mass="12264">MVSEEIRLENCNLFDSFSDQDEIEDVVPKNNSRDTGKIYDYHQIHSGQLRMDQSPSFQHNEFDVTHAFLTISIGFKSGEFGRDLTKKKKTNYCKSLTAKIYCSFPT</sequence>
<proteinExistence type="predicted"/>
<evidence type="ECO:0000313" key="1">
    <source>
        <dbReference type="EMBL" id="RNA13266.1"/>
    </source>
</evidence>
<evidence type="ECO:0000313" key="2">
    <source>
        <dbReference type="Proteomes" id="UP000276133"/>
    </source>
</evidence>
<dbReference type="Proteomes" id="UP000276133">
    <property type="component" value="Unassembled WGS sequence"/>
</dbReference>